<evidence type="ECO:0000259" key="4">
    <source>
        <dbReference type="Pfam" id="PF03915"/>
    </source>
</evidence>
<feature type="compositionally biased region" description="Low complexity" evidence="3">
    <location>
        <begin position="623"/>
        <end position="648"/>
    </location>
</feature>
<evidence type="ECO:0000313" key="6">
    <source>
        <dbReference type="Proteomes" id="UP001160148"/>
    </source>
</evidence>
<keyword evidence="6" id="KW-1185">Reference proteome</keyword>
<dbReference type="InterPro" id="IPR022782">
    <property type="entry name" value="AIP3-like_C"/>
</dbReference>
<reference evidence="5 6" key="1">
    <citation type="submission" date="2023-01" db="EMBL/GenBank/DDBJ databases">
        <authorList>
            <person name="Whitehead M."/>
        </authorList>
    </citation>
    <scope>NUCLEOTIDE SEQUENCE [LARGE SCALE GENOMIC DNA]</scope>
</reference>
<feature type="region of interest" description="Disordered" evidence="3">
    <location>
        <begin position="765"/>
        <end position="789"/>
    </location>
</feature>
<evidence type="ECO:0000256" key="3">
    <source>
        <dbReference type="SAM" id="MobiDB-lite"/>
    </source>
</evidence>
<dbReference type="EMBL" id="CARXXK010000003">
    <property type="protein sequence ID" value="CAI6362367.1"/>
    <property type="molecule type" value="Genomic_DNA"/>
</dbReference>
<proteinExistence type="predicted"/>
<organism evidence="5 6">
    <name type="scientific">Macrosiphum euphorbiae</name>
    <name type="common">potato aphid</name>
    <dbReference type="NCBI Taxonomy" id="13131"/>
    <lineage>
        <taxon>Eukaryota</taxon>
        <taxon>Metazoa</taxon>
        <taxon>Ecdysozoa</taxon>
        <taxon>Arthropoda</taxon>
        <taxon>Hexapoda</taxon>
        <taxon>Insecta</taxon>
        <taxon>Pterygota</taxon>
        <taxon>Neoptera</taxon>
        <taxon>Paraneoptera</taxon>
        <taxon>Hemiptera</taxon>
        <taxon>Sternorrhyncha</taxon>
        <taxon>Aphidomorpha</taxon>
        <taxon>Aphidoidea</taxon>
        <taxon>Aphididae</taxon>
        <taxon>Macrosiphini</taxon>
        <taxon>Macrosiphum</taxon>
    </lineage>
</organism>
<gene>
    <name evidence="5" type="ORF">MEUPH1_LOCUS17439</name>
</gene>
<dbReference type="AlphaFoldDB" id="A0AAV0X3X7"/>
<feature type="region of interest" description="Disordered" evidence="3">
    <location>
        <begin position="186"/>
        <end position="287"/>
    </location>
</feature>
<dbReference type="PANTHER" id="PTHR22741">
    <property type="entry name" value="P140CAP/SNIP-RELATED"/>
    <property type="match status" value="1"/>
</dbReference>
<evidence type="ECO:0000313" key="5">
    <source>
        <dbReference type="EMBL" id="CAI6362367.1"/>
    </source>
</evidence>
<feature type="compositionally biased region" description="Basic and acidic residues" evidence="3">
    <location>
        <begin position="687"/>
        <end position="696"/>
    </location>
</feature>
<protein>
    <recommendedName>
        <fullName evidence="4">Actin interacting protein 3-like C-terminal domain-containing protein</fullName>
    </recommendedName>
</protein>
<dbReference type="Gene3D" id="1.20.58.1540">
    <property type="entry name" value="Actin interacting protein 3, C-terminal domain"/>
    <property type="match status" value="1"/>
</dbReference>
<evidence type="ECO:0000256" key="2">
    <source>
        <dbReference type="SAM" id="Coils"/>
    </source>
</evidence>
<dbReference type="Pfam" id="PF03915">
    <property type="entry name" value="AIP3"/>
    <property type="match status" value="1"/>
</dbReference>
<feature type="domain" description="Actin interacting protein 3-like C-terminal" evidence="4">
    <location>
        <begin position="257"/>
        <end position="497"/>
    </location>
</feature>
<feature type="compositionally biased region" description="Polar residues" evidence="3">
    <location>
        <begin position="606"/>
        <end position="619"/>
    </location>
</feature>
<feature type="coiled-coil region" evidence="2">
    <location>
        <begin position="146"/>
        <end position="173"/>
    </location>
</feature>
<feature type="compositionally biased region" description="Polar residues" evidence="3">
    <location>
        <begin position="237"/>
        <end position="248"/>
    </location>
</feature>
<keyword evidence="1 2" id="KW-0175">Coiled coil</keyword>
<evidence type="ECO:0000256" key="1">
    <source>
        <dbReference type="ARBA" id="ARBA00023054"/>
    </source>
</evidence>
<feature type="compositionally biased region" description="Basic and acidic residues" evidence="3">
    <location>
        <begin position="202"/>
        <end position="221"/>
    </location>
</feature>
<sequence>MTEGSKCTSGGAPGQPYYMTHQFPPGSSATLPNRGRPPTGSIPARAYSPAVPPVVANKSSGYMSSPERASSRTGGYTAAPYMSPGGSSFDENSYYGYGPRTGSITPVIDEETSDNELMEDPFTMYAAKPSSISKRPTYGNPPTVPYDATRIRVENMERQIANLTGLVQKALTHAPVVAQPFRNASDEFDKVSGGSTTSLAEEPYKRSDTKPPKLGRDKSVSFEKSVSFSDEPPDMNSPKQHSPQSSADTKPAKPAIKSSTLPRTASQEKDRFKPHPPPKPSAIPGQYDDRHLYSDLQLTPEMYNQLRVLQKKAKDLRQEARNLRRMSQAQAHSIRETIKDTFIKIRTLIASGADQAWSESGSKERAHVDREEDIYRQEIIRLETDLTELESTVEELRGNVINKKSRVNMSDVENMALVLSKSSKTVAELKLRFPSLQESIRTVLTKEMDRAVTEEKFLKEEPDRLESALKRCKKLTGTLVTLKRLASVQEQRLPDARLSPTNEDNTPPITPTSSAKGSVAGQGSVVEQTGTGTDDGSGSAGKCEPTGAENALDTLLDELQTIPAAVSVATAVAADTSSEAGGKPPVPERTPDLQNKRMPPPPPPRTSSKSPVASPTTAGSAVGGPTSSPRGSVSSSSAGGSPPSRKGSLTTVALSGCGKPPMPEPPAAATAQQPPPSPAAPTTTRQEQLEQRHQELLKKQKALQEQYTRLQQLQRSQPPPDLLQLKKTGSEGNLLLKMGLSMSAAAPISGSLTQLAAAVATNPTSTTATAADDEKQRPTANNKATAATTTTTTVSKVYETDII</sequence>
<feature type="region of interest" description="Disordered" evidence="3">
    <location>
        <begin position="572"/>
        <end position="696"/>
    </location>
</feature>
<feature type="coiled-coil region" evidence="2">
    <location>
        <begin position="372"/>
        <end position="406"/>
    </location>
</feature>
<dbReference type="InterPro" id="IPR051825">
    <property type="entry name" value="SRCIN1"/>
</dbReference>
<comment type="caution">
    <text evidence="5">The sequence shown here is derived from an EMBL/GenBank/DDBJ whole genome shotgun (WGS) entry which is preliminary data.</text>
</comment>
<feature type="compositionally biased region" description="Polar residues" evidence="3">
    <location>
        <begin position="57"/>
        <end position="74"/>
    </location>
</feature>
<accession>A0AAV0X3X7</accession>
<dbReference type="GO" id="GO:0005737">
    <property type="term" value="C:cytoplasm"/>
    <property type="evidence" value="ECO:0007669"/>
    <property type="project" value="TreeGrafter"/>
</dbReference>
<name>A0AAV0X3X7_9HEMI</name>
<feature type="region of interest" description="Disordered" evidence="3">
    <location>
        <begin position="1"/>
        <end position="77"/>
    </location>
</feature>
<feature type="region of interest" description="Disordered" evidence="3">
    <location>
        <begin position="491"/>
        <end position="546"/>
    </location>
</feature>
<feature type="compositionally biased region" description="Polar residues" evidence="3">
    <location>
        <begin position="499"/>
        <end position="516"/>
    </location>
</feature>
<dbReference type="Proteomes" id="UP001160148">
    <property type="component" value="Unassembled WGS sequence"/>
</dbReference>
<feature type="compositionally biased region" description="Low complexity" evidence="3">
    <location>
        <begin position="779"/>
        <end position="789"/>
    </location>
</feature>
<dbReference type="PANTHER" id="PTHR22741:SF10">
    <property type="entry name" value="COILED-COIL DOMAIN-CONTAINING PROTEIN CG32809"/>
    <property type="match status" value="1"/>
</dbReference>